<comment type="caution">
    <text evidence="1">The sequence shown here is derived from an EMBL/GenBank/DDBJ whole genome shotgun (WGS) entry which is preliminary data.</text>
</comment>
<proteinExistence type="predicted"/>
<name>A0A0F9PEE6_9ZZZZ</name>
<reference evidence="1" key="1">
    <citation type="journal article" date="2015" name="Nature">
        <title>Complex archaea that bridge the gap between prokaryotes and eukaryotes.</title>
        <authorList>
            <person name="Spang A."/>
            <person name="Saw J.H."/>
            <person name="Jorgensen S.L."/>
            <person name="Zaremba-Niedzwiedzka K."/>
            <person name="Martijn J."/>
            <person name="Lind A.E."/>
            <person name="van Eijk R."/>
            <person name="Schleper C."/>
            <person name="Guy L."/>
            <person name="Ettema T.J."/>
        </authorList>
    </citation>
    <scope>NUCLEOTIDE SEQUENCE</scope>
</reference>
<sequence length="65" mass="7773">MKTHVWLERNFRGDTIELIVRDSSRVKLESWTINVDDKKRARQIMLHLKKSYGIDFGIKLDKDLD</sequence>
<feature type="non-terminal residue" evidence="1">
    <location>
        <position position="65"/>
    </location>
</feature>
<accession>A0A0F9PEE6</accession>
<organism evidence="1">
    <name type="scientific">marine sediment metagenome</name>
    <dbReference type="NCBI Taxonomy" id="412755"/>
    <lineage>
        <taxon>unclassified sequences</taxon>
        <taxon>metagenomes</taxon>
        <taxon>ecological metagenomes</taxon>
    </lineage>
</organism>
<dbReference type="AlphaFoldDB" id="A0A0F9PEE6"/>
<protein>
    <submittedName>
        <fullName evidence="1">Uncharacterized protein</fullName>
    </submittedName>
</protein>
<gene>
    <name evidence="1" type="ORF">LCGC14_1148220</name>
</gene>
<dbReference type="EMBL" id="LAZR01005500">
    <property type="protein sequence ID" value="KKM99390.1"/>
    <property type="molecule type" value="Genomic_DNA"/>
</dbReference>
<evidence type="ECO:0000313" key="1">
    <source>
        <dbReference type="EMBL" id="KKM99390.1"/>
    </source>
</evidence>